<comment type="similarity">
    <text evidence="1 2">Belongs to the UPF0102 family.</text>
</comment>
<comment type="caution">
    <text evidence="3">The sequence shown here is derived from an EMBL/GenBank/DDBJ whole genome shotgun (WGS) entry which is preliminary data.</text>
</comment>
<dbReference type="Proteomes" id="UP000580797">
    <property type="component" value="Unassembled WGS sequence"/>
</dbReference>
<evidence type="ECO:0000313" key="3">
    <source>
        <dbReference type="EMBL" id="MBB5512108.1"/>
    </source>
</evidence>
<organism evidence="3 4">
    <name type="scientific">Neomicrococcus aestuarii</name>
    <dbReference type="NCBI Taxonomy" id="556325"/>
    <lineage>
        <taxon>Bacteria</taxon>
        <taxon>Bacillati</taxon>
        <taxon>Actinomycetota</taxon>
        <taxon>Actinomycetes</taxon>
        <taxon>Micrococcales</taxon>
        <taxon>Micrococcaceae</taxon>
        <taxon>Neomicrococcus</taxon>
    </lineage>
</organism>
<accession>A0A7W8TSS4</accession>
<protein>
    <recommendedName>
        <fullName evidence="2">UPF0102 protein HD598_000795</fullName>
    </recommendedName>
</protein>
<dbReference type="Pfam" id="PF02021">
    <property type="entry name" value="UPF0102"/>
    <property type="match status" value="1"/>
</dbReference>
<reference evidence="3 4" key="1">
    <citation type="submission" date="2020-08" db="EMBL/GenBank/DDBJ databases">
        <title>Sequencing the genomes of 1000 actinobacteria strains.</title>
        <authorList>
            <person name="Klenk H.-P."/>
        </authorList>
    </citation>
    <scope>NUCLEOTIDE SEQUENCE [LARGE SCALE GENOMIC DNA]</scope>
    <source>
        <strain evidence="3 4">DSM 105783</strain>
    </source>
</reference>
<evidence type="ECO:0000256" key="2">
    <source>
        <dbReference type="HAMAP-Rule" id="MF_00048"/>
    </source>
</evidence>
<dbReference type="RefSeq" id="WP_183663972.1">
    <property type="nucleotide sequence ID" value="NZ_BAAARH010000003.1"/>
</dbReference>
<keyword evidence="3" id="KW-0378">Hydrolase</keyword>
<keyword evidence="3" id="KW-0255">Endonuclease</keyword>
<dbReference type="HAMAP" id="MF_00048">
    <property type="entry name" value="UPF0102"/>
    <property type="match status" value="1"/>
</dbReference>
<dbReference type="AlphaFoldDB" id="A0A7W8TSS4"/>
<name>A0A7W8TSS4_9MICC</name>
<dbReference type="InterPro" id="IPR011856">
    <property type="entry name" value="tRNA_endonuc-like_dom_sf"/>
</dbReference>
<dbReference type="PANTHER" id="PTHR34039">
    <property type="entry name" value="UPF0102 PROTEIN YRAN"/>
    <property type="match status" value="1"/>
</dbReference>
<dbReference type="Gene3D" id="3.40.1350.10">
    <property type="match status" value="1"/>
</dbReference>
<dbReference type="GO" id="GO:0003676">
    <property type="term" value="F:nucleic acid binding"/>
    <property type="evidence" value="ECO:0007669"/>
    <property type="project" value="InterPro"/>
</dbReference>
<dbReference type="InterPro" id="IPR011335">
    <property type="entry name" value="Restrct_endonuc-II-like"/>
</dbReference>
<gene>
    <name evidence="3" type="ORF">HD598_000795</name>
</gene>
<dbReference type="CDD" id="cd20736">
    <property type="entry name" value="PoNe_Nuclease"/>
    <property type="match status" value="1"/>
</dbReference>
<keyword evidence="3" id="KW-0540">Nuclease</keyword>
<dbReference type="GO" id="GO:0004519">
    <property type="term" value="F:endonuclease activity"/>
    <property type="evidence" value="ECO:0007669"/>
    <property type="project" value="UniProtKB-KW"/>
</dbReference>
<dbReference type="EMBL" id="JACHDR010000001">
    <property type="protein sequence ID" value="MBB5512108.1"/>
    <property type="molecule type" value="Genomic_DNA"/>
</dbReference>
<dbReference type="NCBIfam" id="NF009154">
    <property type="entry name" value="PRK12497.3-3"/>
    <property type="match status" value="1"/>
</dbReference>
<evidence type="ECO:0000256" key="1">
    <source>
        <dbReference type="ARBA" id="ARBA00006738"/>
    </source>
</evidence>
<dbReference type="InterPro" id="IPR003509">
    <property type="entry name" value="UPF0102_YraN-like"/>
</dbReference>
<evidence type="ECO:0000313" key="4">
    <source>
        <dbReference type="Proteomes" id="UP000580797"/>
    </source>
</evidence>
<proteinExistence type="inferred from homology"/>
<sequence>MGHNQILGADGEELVRDFVEQRGMHVLDRNWRCAQGELDLVAEDVGYLVAIEVKTRSGVGYGHPAEAVNRTKIARLNRLLRAWALEHSRPFSRQRIDVAAVTMKPSAPPSVDYYSGVTL</sequence>
<dbReference type="PANTHER" id="PTHR34039:SF1">
    <property type="entry name" value="UPF0102 PROTEIN YRAN"/>
    <property type="match status" value="1"/>
</dbReference>
<dbReference type="SUPFAM" id="SSF52980">
    <property type="entry name" value="Restriction endonuclease-like"/>
    <property type="match status" value="1"/>
</dbReference>